<gene>
    <name evidence="2" type="ORF">NDU88_000190</name>
</gene>
<organism evidence="2 3">
    <name type="scientific">Pleurodeles waltl</name>
    <name type="common">Iberian ribbed newt</name>
    <dbReference type="NCBI Taxonomy" id="8319"/>
    <lineage>
        <taxon>Eukaryota</taxon>
        <taxon>Metazoa</taxon>
        <taxon>Chordata</taxon>
        <taxon>Craniata</taxon>
        <taxon>Vertebrata</taxon>
        <taxon>Euteleostomi</taxon>
        <taxon>Amphibia</taxon>
        <taxon>Batrachia</taxon>
        <taxon>Caudata</taxon>
        <taxon>Salamandroidea</taxon>
        <taxon>Salamandridae</taxon>
        <taxon>Pleurodelinae</taxon>
        <taxon>Pleurodeles</taxon>
    </lineage>
</organism>
<reference evidence="2" key="1">
    <citation type="journal article" date="2022" name="bioRxiv">
        <title>Sequencing and chromosome-scale assembly of the giantPleurodeles waltlgenome.</title>
        <authorList>
            <person name="Brown T."/>
            <person name="Elewa A."/>
            <person name="Iarovenko S."/>
            <person name="Subramanian E."/>
            <person name="Araus A.J."/>
            <person name="Petzold A."/>
            <person name="Susuki M."/>
            <person name="Suzuki K.-i.T."/>
            <person name="Hayashi T."/>
            <person name="Toyoda A."/>
            <person name="Oliveira C."/>
            <person name="Osipova E."/>
            <person name="Leigh N.D."/>
            <person name="Simon A."/>
            <person name="Yun M.H."/>
        </authorList>
    </citation>
    <scope>NUCLEOTIDE SEQUENCE</scope>
    <source>
        <strain evidence="2">20211129_DDA</strain>
        <tissue evidence="2">Liver</tissue>
    </source>
</reference>
<dbReference type="EMBL" id="JANPWB010000012">
    <property type="protein sequence ID" value="KAJ1111918.1"/>
    <property type="molecule type" value="Genomic_DNA"/>
</dbReference>
<feature type="region of interest" description="Disordered" evidence="1">
    <location>
        <begin position="1"/>
        <end position="94"/>
    </location>
</feature>
<dbReference type="AlphaFoldDB" id="A0AAV7NC13"/>
<proteinExistence type="predicted"/>
<evidence type="ECO:0000313" key="2">
    <source>
        <dbReference type="EMBL" id="KAJ1111918.1"/>
    </source>
</evidence>
<keyword evidence="3" id="KW-1185">Reference proteome</keyword>
<evidence type="ECO:0000256" key="1">
    <source>
        <dbReference type="SAM" id="MobiDB-lite"/>
    </source>
</evidence>
<protein>
    <submittedName>
        <fullName evidence="2">Uncharacterized protein</fullName>
    </submittedName>
</protein>
<accession>A0AAV7NC13</accession>
<feature type="compositionally biased region" description="Acidic residues" evidence="1">
    <location>
        <begin position="67"/>
        <end position="77"/>
    </location>
</feature>
<sequence length="94" mass="10174">MTPQSGGCRAAKKTACPVPWATETPEPPSGTRISGFLTELKREDGLPLRSVEDAENAEKTERKENEENTENEEGKEDDDGRRNGNSGVPSEAAD</sequence>
<name>A0AAV7NC13_PLEWA</name>
<evidence type="ECO:0000313" key="3">
    <source>
        <dbReference type="Proteomes" id="UP001066276"/>
    </source>
</evidence>
<feature type="compositionally biased region" description="Basic and acidic residues" evidence="1">
    <location>
        <begin position="39"/>
        <end position="66"/>
    </location>
</feature>
<comment type="caution">
    <text evidence="2">The sequence shown here is derived from an EMBL/GenBank/DDBJ whole genome shotgun (WGS) entry which is preliminary data.</text>
</comment>
<dbReference type="Proteomes" id="UP001066276">
    <property type="component" value="Chromosome 8"/>
</dbReference>